<reference evidence="2 3" key="1">
    <citation type="submission" date="2015-11" db="EMBL/GenBank/DDBJ databases">
        <title>Genomic analysis of 38 Legionella species identifies large and diverse effector repertoires.</title>
        <authorList>
            <person name="Burstein D."/>
            <person name="Amaro F."/>
            <person name="Zusman T."/>
            <person name="Lifshitz Z."/>
            <person name="Cohen O."/>
            <person name="Gilbert J.A."/>
            <person name="Pupko T."/>
            <person name="Shuman H.A."/>
            <person name="Segal G."/>
        </authorList>
    </citation>
    <scope>NUCLEOTIDE SEQUENCE [LARGE SCALE GENOMIC DNA]</scope>
    <source>
        <strain evidence="2 3">SC-63-C7</strain>
    </source>
</reference>
<dbReference type="PATRIC" id="fig|45074.5.peg.2428"/>
<proteinExistence type="predicted"/>
<sequence length="107" mass="12046">MLGMKKYFIFIVLFVVAFPYTNNNEITSPETVAASGYTIQCSQKAPTSTIRCNLSQNYVIPTLLNLSKTLSLLSLLSFTLCLLILCTGFKTRIYKPPRRSPIVKTQF</sequence>
<keyword evidence="1" id="KW-1133">Transmembrane helix</keyword>
<comment type="caution">
    <text evidence="2">The sequence shown here is derived from an EMBL/GenBank/DDBJ whole genome shotgun (WGS) entry which is preliminary data.</text>
</comment>
<evidence type="ECO:0000313" key="3">
    <source>
        <dbReference type="Proteomes" id="UP000054703"/>
    </source>
</evidence>
<keyword evidence="1" id="KW-0472">Membrane</keyword>
<gene>
    <name evidence="2" type="ORF">Lsan_2268</name>
</gene>
<protein>
    <recommendedName>
        <fullName evidence="4">Transmembrane protein</fullName>
    </recommendedName>
</protein>
<accession>A0A0W0YRB1</accession>
<keyword evidence="1" id="KW-0812">Transmembrane</keyword>
<dbReference type="STRING" id="45074.Lsan_2268"/>
<evidence type="ECO:0000313" key="2">
    <source>
        <dbReference type="EMBL" id="KTD59364.1"/>
    </source>
</evidence>
<dbReference type="EMBL" id="LNYU01000054">
    <property type="protein sequence ID" value="KTD59364.1"/>
    <property type="molecule type" value="Genomic_DNA"/>
</dbReference>
<keyword evidence="3" id="KW-1185">Reference proteome</keyword>
<evidence type="ECO:0008006" key="4">
    <source>
        <dbReference type="Google" id="ProtNLM"/>
    </source>
</evidence>
<feature type="transmembrane region" description="Helical" evidence="1">
    <location>
        <begin position="70"/>
        <end position="89"/>
    </location>
</feature>
<dbReference type="Proteomes" id="UP000054703">
    <property type="component" value="Unassembled WGS sequence"/>
</dbReference>
<dbReference type="AlphaFoldDB" id="A0A0W0YRB1"/>
<evidence type="ECO:0000256" key="1">
    <source>
        <dbReference type="SAM" id="Phobius"/>
    </source>
</evidence>
<organism evidence="2 3">
    <name type="scientific">Legionella santicrucis</name>
    <dbReference type="NCBI Taxonomy" id="45074"/>
    <lineage>
        <taxon>Bacteria</taxon>
        <taxon>Pseudomonadati</taxon>
        <taxon>Pseudomonadota</taxon>
        <taxon>Gammaproteobacteria</taxon>
        <taxon>Legionellales</taxon>
        <taxon>Legionellaceae</taxon>
        <taxon>Legionella</taxon>
    </lineage>
</organism>
<name>A0A0W0YRB1_9GAMM</name>